<feature type="domain" description="Response regulatory" evidence="13">
    <location>
        <begin position="700"/>
        <end position="820"/>
    </location>
</feature>
<dbReference type="InterPro" id="IPR011006">
    <property type="entry name" value="CheY-like_superfamily"/>
</dbReference>
<dbReference type="InterPro" id="IPR000014">
    <property type="entry name" value="PAS"/>
</dbReference>
<evidence type="ECO:0000256" key="5">
    <source>
        <dbReference type="ARBA" id="ARBA00022553"/>
    </source>
</evidence>
<reference evidence="15 16" key="1">
    <citation type="submission" date="2018-08" db="EMBL/GenBank/DDBJ databases">
        <title>A genome reference for cultivated species of the human gut microbiota.</title>
        <authorList>
            <person name="Zou Y."/>
            <person name="Xue W."/>
            <person name="Luo G."/>
        </authorList>
    </citation>
    <scope>NUCLEOTIDE SEQUENCE [LARGE SCALE GENOMIC DNA]</scope>
    <source>
        <strain evidence="15 16">AF14-18</strain>
    </source>
</reference>
<evidence type="ECO:0000256" key="7">
    <source>
        <dbReference type="ARBA" id="ARBA00022777"/>
    </source>
</evidence>
<dbReference type="InterPro" id="IPR036097">
    <property type="entry name" value="HisK_dim/P_sf"/>
</dbReference>
<dbReference type="Gene3D" id="3.30.565.10">
    <property type="entry name" value="Histidine kinase-like ATPase, C-terminal domain"/>
    <property type="match status" value="1"/>
</dbReference>
<dbReference type="RefSeq" id="WP_118017766.1">
    <property type="nucleotide sequence ID" value="NZ_CAUHGS010000011.1"/>
</dbReference>
<dbReference type="InterPro" id="IPR000700">
    <property type="entry name" value="PAS-assoc_C"/>
</dbReference>
<dbReference type="Gene3D" id="3.10.450.50">
    <property type="match status" value="1"/>
</dbReference>
<keyword evidence="7" id="KW-0418">Kinase</keyword>
<keyword evidence="8" id="KW-0902">Two-component regulatory system</keyword>
<gene>
    <name evidence="15" type="ORF">DWW02_05520</name>
</gene>
<comment type="caution">
    <text evidence="15">The sequence shown here is derived from an EMBL/GenBank/DDBJ whole genome shotgun (WGS) entry which is preliminary data.</text>
</comment>
<dbReference type="InterPro" id="IPR001789">
    <property type="entry name" value="Sig_transdc_resp-reg_receiver"/>
</dbReference>
<dbReference type="Pfam" id="PF00072">
    <property type="entry name" value="Response_reg"/>
    <property type="match status" value="2"/>
</dbReference>
<evidence type="ECO:0000256" key="8">
    <source>
        <dbReference type="ARBA" id="ARBA00023012"/>
    </source>
</evidence>
<dbReference type="Gene3D" id="3.30.450.20">
    <property type="entry name" value="PAS domain"/>
    <property type="match status" value="1"/>
</dbReference>
<dbReference type="CDD" id="cd16922">
    <property type="entry name" value="HATPase_EvgS-ArcB-TorS-like"/>
    <property type="match status" value="1"/>
</dbReference>
<comment type="function">
    <text evidence="9">May play the central regulatory role in sporulation. It may be an element of the effector pathway responsible for the activation of sporulation genes in response to nutritional stress. Spo0A may act in concert with spo0H (a sigma factor) to control the expression of some genes that are critical to the sporulation process.</text>
</comment>
<dbReference type="InterPro" id="IPR005467">
    <property type="entry name" value="His_kinase_dom"/>
</dbReference>
<dbReference type="Proteomes" id="UP000284543">
    <property type="component" value="Unassembled WGS sequence"/>
</dbReference>
<keyword evidence="5 11" id="KW-0597">Phosphoprotein</keyword>
<dbReference type="PANTHER" id="PTHR43047:SF78">
    <property type="entry name" value="SENSORY_REGULATORY PROTEIN RPFC"/>
    <property type="match status" value="1"/>
</dbReference>
<dbReference type="Gene3D" id="3.40.50.2300">
    <property type="match status" value="2"/>
</dbReference>
<dbReference type="FunFam" id="3.30.565.10:FF:000010">
    <property type="entry name" value="Sensor histidine kinase RcsC"/>
    <property type="match status" value="1"/>
</dbReference>
<dbReference type="SMART" id="SM00387">
    <property type="entry name" value="HATPase_c"/>
    <property type="match status" value="1"/>
</dbReference>
<dbReference type="InterPro" id="IPR035965">
    <property type="entry name" value="PAS-like_dom_sf"/>
</dbReference>
<comment type="similarity">
    <text evidence="2">In the N-terminal section; belongs to the phytochrome family.</text>
</comment>
<dbReference type="Pfam" id="PF00512">
    <property type="entry name" value="HisKA"/>
    <property type="match status" value="1"/>
</dbReference>
<protein>
    <recommendedName>
        <fullName evidence="10">Circadian input-output histidine kinase CikA</fullName>
        <ecNumber evidence="3">2.7.13.3</ecNumber>
    </recommendedName>
    <alternativeName>
        <fullName evidence="4">Stage 0 sporulation protein A homolog</fullName>
    </alternativeName>
</protein>
<dbReference type="InterPro" id="IPR003594">
    <property type="entry name" value="HATPase_dom"/>
</dbReference>
<evidence type="ECO:0000256" key="10">
    <source>
        <dbReference type="ARBA" id="ARBA00074306"/>
    </source>
</evidence>
<dbReference type="EC" id="2.7.13.3" evidence="3"/>
<comment type="catalytic activity">
    <reaction evidence="1">
        <text>ATP + protein L-histidine = ADP + protein N-phospho-L-histidine.</text>
        <dbReference type="EC" id="2.7.13.3"/>
    </reaction>
</comment>
<dbReference type="PROSITE" id="PS50110">
    <property type="entry name" value="RESPONSE_REGULATORY"/>
    <property type="match status" value="2"/>
</dbReference>
<evidence type="ECO:0000313" key="16">
    <source>
        <dbReference type="Proteomes" id="UP000284543"/>
    </source>
</evidence>
<evidence type="ECO:0000259" key="13">
    <source>
        <dbReference type="PROSITE" id="PS50110"/>
    </source>
</evidence>
<dbReference type="InterPro" id="IPR004358">
    <property type="entry name" value="Sig_transdc_His_kin-like_C"/>
</dbReference>
<evidence type="ECO:0000256" key="6">
    <source>
        <dbReference type="ARBA" id="ARBA00022679"/>
    </source>
</evidence>
<dbReference type="SUPFAM" id="SSF52172">
    <property type="entry name" value="CheY-like"/>
    <property type="match status" value="2"/>
</dbReference>
<dbReference type="CDD" id="cd00082">
    <property type="entry name" value="HisKA"/>
    <property type="match status" value="1"/>
</dbReference>
<dbReference type="SUPFAM" id="SSF54427">
    <property type="entry name" value="NTF2-like"/>
    <property type="match status" value="1"/>
</dbReference>
<name>A0A412ZG81_9FIRM</name>
<feature type="modified residue" description="4-aspartylphosphate" evidence="11">
    <location>
        <position position="754"/>
    </location>
</feature>
<dbReference type="Pfam" id="PF13426">
    <property type="entry name" value="PAS_9"/>
    <property type="match status" value="1"/>
</dbReference>
<dbReference type="SMART" id="SM00388">
    <property type="entry name" value="HisKA"/>
    <property type="match status" value="1"/>
</dbReference>
<organism evidence="15 16">
    <name type="scientific">Enterocloster bolteae</name>
    <dbReference type="NCBI Taxonomy" id="208479"/>
    <lineage>
        <taxon>Bacteria</taxon>
        <taxon>Bacillati</taxon>
        <taxon>Bacillota</taxon>
        <taxon>Clostridia</taxon>
        <taxon>Lachnospirales</taxon>
        <taxon>Lachnospiraceae</taxon>
        <taxon>Enterocloster</taxon>
    </lineage>
</organism>
<dbReference type="InterPro" id="IPR003661">
    <property type="entry name" value="HisK_dim/P_dom"/>
</dbReference>
<dbReference type="PRINTS" id="PR00344">
    <property type="entry name" value="BCTRLSENSOR"/>
</dbReference>
<dbReference type="CDD" id="cd17546">
    <property type="entry name" value="REC_hyHK_CKI1_RcsC-like"/>
    <property type="match status" value="2"/>
</dbReference>
<dbReference type="SUPFAM" id="SSF55785">
    <property type="entry name" value="PYP-like sensor domain (PAS domain)"/>
    <property type="match status" value="1"/>
</dbReference>
<evidence type="ECO:0000256" key="3">
    <source>
        <dbReference type="ARBA" id="ARBA00012438"/>
    </source>
</evidence>
<evidence type="ECO:0000256" key="9">
    <source>
        <dbReference type="ARBA" id="ARBA00024867"/>
    </source>
</evidence>
<evidence type="ECO:0000256" key="4">
    <source>
        <dbReference type="ARBA" id="ARBA00018672"/>
    </source>
</evidence>
<sequence length="960" mass="110006">MKKWSSEEVREFARRILSSYFCENDVELLISTFADDIIWLGGGKMQKAEGRDAVAAWFREGKDELSSCNMFDEQYEVMEMGAGLWLCEGVSELESREGTGVYIRTQQRITFIFREKGEALETIHIHNSMPFGEIQEDELFPAESGKRTYLELEGELRRREQKYIQQARFLSQLYNSVPCGIIQFERGEGHRIVNVNRMGWELYGYSSEEEYRREVKNPFQMVLDEDKEWIEGIIGGLALNGDTASYIRHTFSRDGKQIWISVIMGRIVNADGQEVIQAVFTDVTDIKQLELEQERQQLIENRSLRAAICTAYPLIMSLNLTKDIYNCFIEDQDACLSGRCGSYTEMIKGDIPDVYPSYREDFETAFARENVLARFAAGERDIYMEFQKMGMDGKYHWLSVQIIYVENPFNDDVLAIELVKVLDSQRAEQARQEQLLRDALASAKAANQAKSDFLSRMSHDIRTPMNAIVGMSTIGQLKLDDRRSVQDCFCKIDASSRYLLSLINDILDMSKIETGKMELAHEYFDFTELMDEVNQIIYPQSEERQIEYVIYHSEPLEQFYIGDPLRLKQILMNLLSNALKFTRAGGRIQIQIEEQKRTNGFSYLRFQVKDTGIGMSREFRSRLFMPFEQEAPETARNNIGSGLGLSIVYNLVQLMGGSIEVESEKEKGSVFTVTLPFKLAEDDQEMERQRKKRELLQGLAVLVVDDDPLVGSQATSILEKAGAQSLWVDSGFRAVEEVQRLLEENRHYDIAMIDWKMPDMDGVETARRIRALVGPDTTIIMISAYDWSRIEDEARNAGVNCFISKPLFGSTIYDAFARAVNRSEEKGAEKEREDFSGCRVLLADDNELNREIARTLLEMRGMEVETAEDGQEAVNLYKSRGAGYFSAVLMDIRMPRMDGLEATRTIRAMEDENTDRVPILAMTANAFEEDKARAYEAGMNGYLVKPLDMEAVLDELKKHL</sequence>
<feature type="modified residue" description="4-aspartylphosphate" evidence="11">
    <location>
        <position position="891"/>
    </location>
</feature>
<dbReference type="InterPro" id="IPR032710">
    <property type="entry name" value="NTF2-like_dom_sf"/>
</dbReference>
<accession>A0A412ZG81</accession>
<evidence type="ECO:0000259" key="12">
    <source>
        <dbReference type="PROSITE" id="PS50109"/>
    </source>
</evidence>
<dbReference type="PROSITE" id="PS50113">
    <property type="entry name" value="PAC"/>
    <property type="match status" value="1"/>
</dbReference>
<dbReference type="Pfam" id="PF02518">
    <property type="entry name" value="HATPase_c"/>
    <property type="match status" value="1"/>
</dbReference>
<feature type="domain" description="PAC" evidence="14">
    <location>
        <begin position="240"/>
        <end position="295"/>
    </location>
</feature>
<evidence type="ECO:0000256" key="1">
    <source>
        <dbReference type="ARBA" id="ARBA00000085"/>
    </source>
</evidence>
<dbReference type="EMBL" id="QRZM01000001">
    <property type="protein sequence ID" value="RGV79181.1"/>
    <property type="molecule type" value="Genomic_DNA"/>
</dbReference>
<evidence type="ECO:0000256" key="2">
    <source>
        <dbReference type="ARBA" id="ARBA00006402"/>
    </source>
</evidence>
<feature type="domain" description="Response regulatory" evidence="13">
    <location>
        <begin position="839"/>
        <end position="960"/>
    </location>
</feature>
<dbReference type="SUPFAM" id="SSF47384">
    <property type="entry name" value="Homodimeric domain of signal transducing histidine kinase"/>
    <property type="match status" value="1"/>
</dbReference>
<dbReference type="SMART" id="SM00448">
    <property type="entry name" value="REC"/>
    <property type="match status" value="2"/>
</dbReference>
<evidence type="ECO:0000256" key="11">
    <source>
        <dbReference type="PROSITE-ProRule" id="PRU00169"/>
    </source>
</evidence>
<evidence type="ECO:0000313" key="15">
    <source>
        <dbReference type="EMBL" id="RGV79181.1"/>
    </source>
</evidence>
<dbReference type="PANTHER" id="PTHR43047">
    <property type="entry name" value="TWO-COMPONENT HISTIDINE PROTEIN KINASE"/>
    <property type="match status" value="1"/>
</dbReference>
<dbReference type="Gene3D" id="1.10.287.130">
    <property type="match status" value="1"/>
</dbReference>
<feature type="domain" description="Histidine kinase" evidence="12">
    <location>
        <begin position="456"/>
        <end position="679"/>
    </location>
</feature>
<dbReference type="PROSITE" id="PS50109">
    <property type="entry name" value="HIS_KIN"/>
    <property type="match status" value="1"/>
</dbReference>
<evidence type="ECO:0000259" key="14">
    <source>
        <dbReference type="PROSITE" id="PS50113"/>
    </source>
</evidence>
<proteinExistence type="inferred from homology"/>
<keyword evidence="6" id="KW-0808">Transferase</keyword>
<dbReference type="SUPFAM" id="SSF55874">
    <property type="entry name" value="ATPase domain of HSP90 chaperone/DNA topoisomerase II/histidine kinase"/>
    <property type="match status" value="1"/>
</dbReference>
<dbReference type="InterPro" id="IPR036890">
    <property type="entry name" value="HATPase_C_sf"/>
</dbReference>
<dbReference type="NCBIfam" id="TIGR00229">
    <property type="entry name" value="sensory_box"/>
    <property type="match status" value="1"/>
</dbReference>
<dbReference type="AlphaFoldDB" id="A0A412ZG81"/>
<dbReference type="GO" id="GO:0000155">
    <property type="term" value="F:phosphorelay sensor kinase activity"/>
    <property type="evidence" value="ECO:0007669"/>
    <property type="project" value="InterPro"/>
</dbReference>